<protein>
    <recommendedName>
        <fullName evidence="11">Tectonic domain-containing protein</fullName>
    </recommendedName>
</protein>
<evidence type="ECO:0000256" key="2">
    <source>
        <dbReference type="ARBA" id="ARBA00022729"/>
    </source>
</evidence>
<reference evidence="9 10" key="1">
    <citation type="journal article" date="2023" name="Commun. Biol.">
        <title>Genome analysis of Parmales, the sister group of diatoms, reveals the evolutionary specialization of diatoms from phago-mixotrophs to photoautotrophs.</title>
        <authorList>
            <person name="Ban H."/>
            <person name="Sato S."/>
            <person name="Yoshikawa S."/>
            <person name="Yamada K."/>
            <person name="Nakamura Y."/>
            <person name="Ichinomiya M."/>
            <person name="Sato N."/>
            <person name="Blanc-Mathieu R."/>
            <person name="Endo H."/>
            <person name="Kuwata A."/>
            <person name="Ogata H."/>
        </authorList>
    </citation>
    <scope>NUCLEOTIDE SEQUENCE [LARGE SCALE GENOMIC DNA]</scope>
</reference>
<feature type="region of interest" description="Disordered" evidence="5">
    <location>
        <begin position="722"/>
        <end position="749"/>
    </location>
</feature>
<dbReference type="EMBL" id="BRYB01001521">
    <property type="protein sequence ID" value="GMI27636.1"/>
    <property type="molecule type" value="Genomic_DNA"/>
</dbReference>
<evidence type="ECO:0000256" key="5">
    <source>
        <dbReference type="SAM" id="MobiDB-lite"/>
    </source>
</evidence>
<accession>A0ABQ6MKL2</accession>
<dbReference type="Pfam" id="PF10238">
    <property type="entry name" value="Eapp_C"/>
    <property type="match status" value="1"/>
</dbReference>
<proteinExistence type="inferred from homology"/>
<evidence type="ECO:0000259" key="8">
    <source>
        <dbReference type="Pfam" id="PF25752"/>
    </source>
</evidence>
<keyword evidence="3" id="KW-0970">Cilium biogenesis/degradation</keyword>
<evidence type="ECO:0008006" key="11">
    <source>
        <dbReference type="Google" id="ProtNLM"/>
    </source>
</evidence>
<dbReference type="InterPro" id="IPR040354">
    <property type="entry name" value="TCTN1-3"/>
</dbReference>
<evidence type="ECO:0000256" key="3">
    <source>
        <dbReference type="ARBA" id="ARBA00022794"/>
    </source>
</evidence>
<feature type="chain" id="PRO_5047125929" description="Tectonic domain-containing protein" evidence="6">
    <location>
        <begin position="16"/>
        <end position="850"/>
    </location>
</feature>
<dbReference type="Pfam" id="PF07773">
    <property type="entry name" value="TCTN_DUF1619"/>
    <property type="match status" value="1"/>
</dbReference>
<evidence type="ECO:0000256" key="6">
    <source>
        <dbReference type="SAM" id="SignalP"/>
    </source>
</evidence>
<gene>
    <name evidence="9" type="ORF">TeGR_g611</name>
</gene>
<feature type="domain" description="Tectonic-1-3" evidence="7">
    <location>
        <begin position="395"/>
        <end position="595"/>
    </location>
</feature>
<keyword evidence="2 6" id="KW-0732">Signal</keyword>
<comment type="caution">
    <text evidence="9">The sequence shown here is derived from an EMBL/GenBank/DDBJ whole genome shotgun (WGS) entry which is preliminary data.</text>
</comment>
<dbReference type="PANTHER" id="PTHR14611:SF2">
    <property type="entry name" value="TECTONIC"/>
    <property type="match status" value="1"/>
</dbReference>
<dbReference type="Proteomes" id="UP001165060">
    <property type="component" value="Unassembled WGS sequence"/>
</dbReference>
<evidence type="ECO:0000256" key="1">
    <source>
        <dbReference type="ARBA" id="ARBA00007633"/>
    </source>
</evidence>
<dbReference type="InterPro" id="IPR019370">
    <property type="entry name" value="E2F-assoc_phosphoprotein"/>
</dbReference>
<keyword evidence="10" id="KW-1185">Reference proteome</keyword>
<dbReference type="Pfam" id="PF25752">
    <property type="entry name" value="DUF1619_N"/>
    <property type="match status" value="1"/>
</dbReference>
<feature type="domain" description="Tectonic-1-3 N-terminal" evidence="8">
    <location>
        <begin position="59"/>
        <end position="149"/>
    </location>
</feature>
<keyword evidence="4" id="KW-0325">Glycoprotein</keyword>
<feature type="signal peptide" evidence="6">
    <location>
        <begin position="1"/>
        <end position="15"/>
    </location>
</feature>
<evidence type="ECO:0000313" key="9">
    <source>
        <dbReference type="EMBL" id="GMI27636.1"/>
    </source>
</evidence>
<comment type="similarity">
    <text evidence="1">Belongs to the tectonic family.</text>
</comment>
<dbReference type="InterPro" id="IPR057724">
    <property type="entry name" value="TCTN1-3_N"/>
</dbReference>
<evidence type="ECO:0000256" key="4">
    <source>
        <dbReference type="ARBA" id="ARBA00023180"/>
    </source>
</evidence>
<evidence type="ECO:0000313" key="10">
    <source>
        <dbReference type="Proteomes" id="UP001165060"/>
    </source>
</evidence>
<sequence>MRSFLFLSLLASAASVEFLNVTRGILSDTYGHETNIFMPPGCSCQESGVEKSSCTKFECQCACDVTAGVCDLNCCCDPECSEEAVALFEASDSCLPTGVADSVYESCHSGLSLSTINPKYPLRSDESATEAYKSLMCVQRDNSGTKGEFFAAGPDLEDMYPAAAEVFGSTLTVVDCATTFDYECHYSTSVGVSTTNAFSLGDTIALRRADDPDSPTLVVPRFGGLLPLPSDRGDGVCAESGAVLFGEPTTETCSIAVTDLSAQCAEKGTFDASRFTEELYVGSKQSLKIEFSTNSVDDYVAMTTVPDTVPTPTFDSGTGDCTDALISVEYTVTYSSAQLITGVVATVTTGTISAGTEAVAASFSSSFVDSSSPAVADRTLDGNNVVVRPRSGNPGYIYGLPVLAGRSLKLAEIASGATEDDDAPSAVNAYVSGFPIFKSVDGSCPATDEDVAFGTQSVTFGEDLVSSCSLELTSLQLQEMCGGETAAKAAFDWLVETTADTSLIPKWLLTPFSDTDTVGPLETDEDLYLGIFGNADPLDITQWLKVASTAHENEATWSQAELTCKNMPTMTHYKIAYTLSGNVANPQPKIVSAIVDRTARDLTFNNRNLGDAATTAFEFGVTVDWVYVQVDEEVYSPPPPPIIFSVPYDVFYPFQIDSAAPRAGGSGSLVGVLIGAGAVMVASLLPDPLYEEAQDDEDEAWVLSNLRGAPAEDVRVRRAQPNAPLQAASSSPAGTADPAPEATTMPMMTNRGSDATLSCPCCFRTVCMDCQRHDRHRNQFRAIFVMAITVDWGVTERYKEGGELERAEGTEGGYYPVHCGECRTRLAVLDREDEVYHFYNVITSATGASG</sequence>
<evidence type="ECO:0000259" key="7">
    <source>
        <dbReference type="Pfam" id="PF07773"/>
    </source>
</evidence>
<dbReference type="PANTHER" id="PTHR14611">
    <property type="entry name" value="TECTONIC FAMILY MEMBER"/>
    <property type="match status" value="1"/>
</dbReference>
<name>A0ABQ6MKL2_9STRA</name>
<organism evidence="9 10">
    <name type="scientific">Tetraparma gracilis</name>
    <dbReference type="NCBI Taxonomy" id="2962635"/>
    <lineage>
        <taxon>Eukaryota</taxon>
        <taxon>Sar</taxon>
        <taxon>Stramenopiles</taxon>
        <taxon>Ochrophyta</taxon>
        <taxon>Bolidophyceae</taxon>
        <taxon>Parmales</taxon>
        <taxon>Triparmaceae</taxon>
        <taxon>Tetraparma</taxon>
    </lineage>
</organism>
<dbReference type="InterPro" id="IPR011677">
    <property type="entry name" value="TCTN1-3_dom"/>
</dbReference>